<protein>
    <submittedName>
        <fullName evidence="4">Response regulator receiver protein</fullName>
    </submittedName>
</protein>
<dbReference type="SMART" id="SM00448">
    <property type="entry name" value="REC"/>
    <property type="match status" value="1"/>
</dbReference>
<dbReference type="InterPro" id="IPR001789">
    <property type="entry name" value="Sig_transdc_resp-reg_receiver"/>
</dbReference>
<dbReference type="GO" id="GO:0000160">
    <property type="term" value="P:phosphorelay signal transduction system"/>
    <property type="evidence" value="ECO:0007669"/>
    <property type="project" value="InterPro"/>
</dbReference>
<dbReference type="PROSITE" id="PS50110">
    <property type="entry name" value="RESPONSE_REGULATORY"/>
    <property type="match status" value="1"/>
</dbReference>
<evidence type="ECO:0000313" key="4">
    <source>
        <dbReference type="EMBL" id="AKQ02568.1"/>
    </source>
</evidence>
<dbReference type="PANTHER" id="PTHR44591">
    <property type="entry name" value="STRESS RESPONSE REGULATOR PROTEIN 1"/>
    <property type="match status" value="1"/>
</dbReference>
<evidence type="ECO:0000256" key="1">
    <source>
        <dbReference type="ARBA" id="ARBA00022553"/>
    </source>
</evidence>
<organism evidence="4">
    <name type="scientific">uncultured Parcubacteria bacterium Rifle_16ft_4_minimus_37658</name>
    <dbReference type="NCBI Taxonomy" id="1665141"/>
    <lineage>
        <taxon>Bacteria</taxon>
        <taxon>Candidatus Parcubacteria</taxon>
        <taxon>environmental samples</taxon>
    </lineage>
</organism>
<reference evidence="4" key="1">
    <citation type="journal article" date="2015" name="ISME J.">
        <title>Aquifer environment selects for microbial species cohorts in sediment and groundwater.</title>
        <authorList>
            <person name="Hug L.A."/>
            <person name="Thomas B.C."/>
            <person name="Brown C.T."/>
            <person name="Frischkorn K.R."/>
            <person name="Williams K.H."/>
            <person name="Tringe S.G."/>
            <person name="Banfield J.F."/>
        </authorList>
    </citation>
    <scope>NUCLEOTIDE SEQUENCE</scope>
</reference>
<evidence type="ECO:0000259" key="3">
    <source>
        <dbReference type="PROSITE" id="PS50110"/>
    </source>
</evidence>
<accession>A0A0H4T4I3</accession>
<dbReference type="EMBL" id="KT007001">
    <property type="protein sequence ID" value="AKQ02568.1"/>
    <property type="molecule type" value="Genomic_DNA"/>
</dbReference>
<keyword evidence="1" id="KW-0597">Phosphoprotein</keyword>
<name>A0A0H4T4I3_9BACT</name>
<dbReference type="PANTHER" id="PTHR44591:SF3">
    <property type="entry name" value="RESPONSE REGULATORY DOMAIN-CONTAINING PROTEIN"/>
    <property type="match status" value="1"/>
</dbReference>
<comment type="caution">
    <text evidence="2">Lacks conserved residue(s) required for the propagation of feature annotation.</text>
</comment>
<evidence type="ECO:0000256" key="2">
    <source>
        <dbReference type="PROSITE-ProRule" id="PRU00169"/>
    </source>
</evidence>
<dbReference type="AlphaFoldDB" id="A0A0H4T4I3"/>
<dbReference type="SUPFAM" id="SSF52172">
    <property type="entry name" value="CheY-like"/>
    <property type="match status" value="1"/>
</dbReference>
<proteinExistence type="predicted"/>
<dbReference type="InterPro" id="IPR011006">
    <property type="entry name" value="CheY-like_superfamily"/>
</dbReference>
<dbReference type="InterPro" id="IPR050595">
    <property type="entry name" value="Bact_response_regulator"/>
</dbReference>
<feature type="domain" description="Response regulatory" evidence="3">
    <location>
        <begin position="14"/>
        <end position="130"/>
    </location>
</feature>
<sequence length="135" mass="15331">MGTQYDEAMTTKLKIILVDDSDQKRATYLDKFKSEGFEVLEAIDGKKGLEAIKAKKPDLIFTGIDMPTMDGWAMIRELKKNPELSKIPIMISSHMNRKADQITAKELGVQEFIYYGFVTVNEVVQKARNLLGEKK</sequence>
<dbReference type="Pfam" id="PF00072">
    <property type="entry name" value="Response_reg"/>
    <property type="match status" value="1"/>
</dbReference>
<dbReference type="Gene3D" id="3.40.50.2300">
    <property type="match status" value="1"/>
</dbReference>